<accession>A0A1C7MYH1</accession>
<dbReference type="PANTHER" id="PTHR31635">
    <property type="entry name" value="REVERSE TRANSCRIPTASE DOMAIN-CONTAINING PROTEIN-RELATED"/>
    <property type="match status" value="1"/>
</dbReference>
<dbReference type="Gene3D" id="3.60.10.10">
    <property type="entry name" value="Endonuclease/exonuclease/phosphatase"/>
    <property type="match status" value="1"/>
</dbReference>
<dbReference type="AlphaFoldDB" id="A0A1C7MYH1"/>
<protein>
    <submittedName>
        <fullName evidence="2">Transposon TX1 uncharacterized protein</fullName>
    </submittedName>
</protein>
<name>A0A1C7MYH1_9FUNG</name>
<evidence type="ECO:0000259" key="1">
    <source>
        <dbReference type="PROSITE" id="PS50878"/>
    </source>
</evidence>
<evidence type="ECO:0000313" key="2">
    <source>
        <dbReference type="EMBL" id="OBZ81852.1"/>
    </source>
</evidence>
<dbReference type="InParanoid" id="A0A1C7MYH1"/>
<dbReference type="InterPro" id="IPR043502">
    <property type="entry name" value="DNA/RNA_pol_sf"/>
</dbReference>
<sequence length="840" mass="95592">MSNRDQLLLNFASLNCNSLVKSNNPKKQANFVRHLGYLNFDILALQVTHVSSKAHTLFTVQFQASQAIWTSHCGLVSSSPMFTLSTDLLPELDRVILAKVCSPDNLYSPFYIAVIYAPANSDKDRRNFFSNLATRLQSTELRLDLDRLLIMGDFNYSYQRASLAVHTSLNWISFLDNYCLNALSLNVLHLLPTFERNTDIMSTIDYIFVSKLFHTSLVTTNLEDCGELTLNFLPSPEYHHQLTKSIPYILHEAQAQCQTPQEQWEYVKSRLKRVTKHFGVQQSNARKTRLKALQSSRNAFLRTKLPAEERLKILPALEQEIADLHQKNVDNLALRAGQRWREHGETSVWFLKGCVKQRQTTERISALRDTTEVHPSGDQHSMLRSAASFYRQLYTPDAVADTQINAYLQEIEQMPRLRPTDHDSLLAPISLEKILAVTPLAQMDSVMPTSTTSFVSPASGFDGDLTLLRNWRPISLINCDSKIFTRILNSRIKYLSTTIITPFQTGFMPGRFIATNGLLVNMVMEHARRTHRDDIVVLLDQEKAYDRVHPSYLRRTLLHMNFPLSLVDCLMRLFFGNRVKINVNGNFSEEVNQQRGLRQGDPLSPLLFNFALEPLLQHILRDPAFTGYLFDTTPEPTPTLATAPVPPLRVLAYADDVCVFLSSAQDLTRLQHHLSHYGQVSNAEINMDKTEVVSLSGRPSHSSRLPLQERGIHSWHDRTSPRAVRYLGFPLISSLAQRRLVDTTLLDLISSTCAVFAQRNLSLRGRAVVMNSVILSKLWHVLRVIALPQSFFRRVCSIIGRFINHGIKPIFRYDLLCHRLSEGGLGILDPYVQQGSLFVR</sequence>
<comment type="caution">
    <text evidence="2">The sequence shown here is derived from an EMBL/GenBank/DDBJ whole genome shotgun (WGS) entry which is preliminary data.</text>
</comment>
<reference evidence="2 3" key="1">
    <citation type="submission" date="2016-03" db="EMBL/GenBank/DDBJ databases">
        <title>Choanephora cucurbitarum.</title>
        <authorList>
            <person name="Min B."/>
            <person name="Park H."/>
            <person name="Park J.-H."/>
            <person name="Shin H.-D."/>
            <person name="Choi I.-G."/>
        </authorList>
    </citation>
    <scope>NUCLEOTIDE SEQUENCE [LARGE SCALE GENOMIC DNA]</scope>
    <source>
        <strain evidence="2 3">KUS-F28377</strain>
    </source>
</reference>
<gene>
    <name evidence="2" type="primary">YTX2_1</name>
    <name evidence="2" type="ORF">A0J61_10098</name>
</gene>
<dbReference type="EMBL" id="LUGH01001031">
    <property type="protein sequence ID" value="OBZ81852.1"/>
    <property type="molecule type" value="Genomic_DNA"/>
</dbReference>
<dbReference type="PROSITE" id="PS50878">
    <property type="entry name" value="RT_POL"/>
    <property type="match status" value="1"/>
</dbReference>
<dbReference type="SUPFAM" id="SSF56672">
    <property type="entry name" value="DNA/RNA polymerases"/>
    <property type="match status" value="1"/>
</dbReference>
<dbReference type="PANTHER" id="PTHR31635:SF196">
    <property type="entry name" value="REVERSE TRANSCRIPTASE DOMAIN-CONTAINING PROTEIN-RELATED"/>
    <property type="match status" value="1"/>
</dbReference>
<organism evidence="2 3">
    <name type="scientific">Choanephora cucurbitarum</name>
    <dbReference type="NCBI Taxonomy" id="101091"/>
    <lineage>
        <taxon>Eukaryota</taxon>
        <taxon>Fungi</taxon>
        <taxon>Fungi incertae sedis</taxon>
        <taxon>Mucoromycota</taxon>
        <taxon>Mucoromycotina</taxon>
        <taxon>Mucoromycetes</taxon>
        <taxon>Mucorales</taxon>
        <taxon>Mucorineae</taxon>
        <taxon>Choanephoraceae</taxon>
        <taxon>Choanephoroideae</taxon>
        <taxon>Choanephora</taxon>
    </lineage>
</organism>
<dbReference type="InterPro" id="IPR036691">
    <property type="entry name" value="Endo/exonu/phosph_ase_sf"/>
</dbReference>
<dbReference type="SUPFAM" id="SSF56219">
    <property type="entry name" value="DNase I-like"/>
    <property type="match status" value="1"/>
</dbReference>
<evidence type="ECO:0000313" key="3">
    <source>
        <dbReference type="Proteomes" id="UP000093000"/>
    </source>
</evidence>
<keyword evidence="3" id="KW-1185">Reference proteome</keyword>
<dbReference type="InterPro" id="IPR000477">
    <property type="entry name" value="RT_dom"/>
</dbReference>
<dbReference type="Proteomes" id="UP000093000">
    <property type="component" value="Unassembled WGS sequence"/>
</dbReference>
<proteinExistence type="predicted"/>
<dbReference type="CDD" id="cd01650">
    <property type="entry name" value="RT_nLTR_like"/>
    <property type="match status" value="1"/>
</dbReference>
<feature type="domain" description="Reverse transcriptase" evidence="1">
    <location>
        <begin position="436"/>
        <end position="731"/>
    </location>
</feature>
<dbReference type="STRING" id="101091.A0A1C7MYH1"/>
<dbReference type="Pfam" id="PF00078">
    <property type="entry name" value="RVT_1"/>
    <property type="match status" value="1"/>
</dbReference>
<dbReference type="OrthoDB" id="2288491at2759"/>